<dbReference type="Pfam" id="PF13650">
    <property type="entry name" value="Asp_protease_2"/>
    <property type="match status" value="1"/>
</dbReference>
<dbReference type="Gene3D" id="2.40.70.10">
    <property type="entry name" value="Acid Proteases"/>
    <property type="match status" value="1"/>
</dbReference>
<dbReference type="InterPro" id="IPR021109">
    <property type="entry name" value="Peptidase_aspartic_dom_sf"/>
</dbReference>
<evidence type="ECO:0008006" key="4">
    <source>
        <dbReference type="Google" id="ProtNLM"/>
    </source>
</evidence>
<feature type="compositionally biased region" description="Basic and acidic residues" evidence="1">
    <location>
        <begin position="31"/>
        <end position="47"/>
    </location>
</feature>
<reference evidence="2" key="1">
    <citation type="submission" date="2022-11" db="EMBL/GenBank/DDBJ databases">
        <authorList>
            <person name="Morgan W.R."/>
            <person name="Tartar A."/>
        </authorList>
    </citation>
    <scope>NUCLEOTIDE SEQUENCE</scope>
    <source>
        <strain evidence="2">ARSEF 373</strain>
    </source>
</reference>
<organism evidence="2 3">
    <name type="scientific">Lagenidium giganteum</name>
    <dbReference type="NCBI Taxonomy" id="4803"/>
    <lineage>
        <taxon>Eukaryota</taxon>
        <taxon>Sar</taxon>
        <taxon>Stramenopiles</taxon>
        <taxon>Oomycota</taxon>
        <taxon>Peronosporomycetes</taxon>
        <taxon>Pythiales</taxon>
        <taxon>Pythiaceae</taxon>
    </lineage>
</organism>
<feature type="region of interest" description="Disordered" evidence="1">
    <location>
        <begin position="1"/>
        <end position="64"/>
    </location>
</feature>
<evidence type="ECO:0000313" key="2">
    <source>
        <dbReference type="EMBL" id="DBA00791.1"/>
    </source>
</evidence>
<evidence type="ECO:0000256" key="1">
    <source>
        <dbReference type="SAM" id="MobiDB-lite"/>
    </source>
</evidence>
<name>A0AAV2Z0E4_9STRA</name>
<sequence>MQQRFHEDNTPSKLKPLPAKPFKGDSQGKPVKSDTRGGGGRRNDDGGRGGGGAPPKRPPPRDGCLVCGGPHWLRDCPSATDEQKKAAMDRVKALKSKAVRVKSGSDRPGDEMVTMNDMLSIAYLADSGADRCMVPRSVVKELVSLDPTLTISALSPLITAILADGNTRTCDGEVVLDLKLVTMAGVVRVPGVPCLVWDAVDEELLLGSDVMCSLGIDVLRMIEQLASSPMLDEEADEFPVGDLQPTEAKPTTTDDDMVNRAADSGFPSSYLEELRATVMDYRDVWRTHLHADLSPTWSQCA</sequence>
<protein>
    <recommendedName>
        <fullName evidence="4">Peptidase A2 domain-containing protein</fullName>
    </recommendedName>
</protein>
<dbReference type="EMBL" id="DAKRPA010000058">
    <property type="protein sequence ID" value="DBA00791.1"/>
    <property type="molecule type" value="Genomic_DNA"/>
</dbReference>
<gene>
    <name evidence="2" type="ORF">N0F65_004696</name>
</gene>
<dbReference type="AlphaFoldDB" id="A0AAV2Z0E4"/>
<accession>A0AAV2Z0E4</accession>
<reference evidence="2" key="2">
    <citation type="journal article" date="2023" name="Microbiol Resour">
        <title>Decontamination and Annotation of the Draft Genome Sequence of the Oomycete Lagenidium giganteum ARSEF 373.</title>
        <authorList>
            <person name="Morgan W.R."/>
            <person name="Tartar A."/>
        </authorList>
    </citation>
    <scope>NUCLEOTIDE SEQUENCE</scope>
    <source>
        <strain evidence="2">ARSEF 373</strain>
    </source>
</reference>
<feature type="compositionally biased region" description="Basic and acidic residues" evidence="1">
    <location>
        <begin position="1"/>
        <end position="10"/>
    </location>
</feature>
<comment type="caution">
    <text evidence="2">The sequence shown here is derived from an EMBL/GenBank/DDBJ whole genome shotgun (WGS) entry which is preliminary data.</text>
</comment>
<feature type="region of interest" description="Disordered" evidence="1">
    <location>
        <begin position="237"/>
        <end position="257"/>
    </location>
</feature>
<evidence type="ECO:0000313" key="3">
    <source>
        <dbReference type="Proteomes" id="UP001146120"/>
    </source>
</evidence>
<dbReference type="Proteomes" id="UP001146120">
    <property type="component" value="Unassembled WGS sequence"/>
</dbReference>
<proteinExistence type="predicted"/>
<keyword evidence="3" id="KW-1185">Reference proteome</keyword>